<reference evidence="1 2" key="1">
    <citation type="submission" date="2019-07" db="EMBL/GenBank/DDBJ databases">
        <title>Complete Genome Sequence and Methylome Analysis of Nocardia otitidis-caviarum NEB252.</title>
        <authorList>
            <person name="Fomenkov A."/>
            <person name="Anton B.P."/>
            <person name="Vincze T."/>
            <person name="Roberts R.J."/>
        </authorList>
    </citation>
    <scope>NUCLEOTIDE SEQUENCE [LARGE SCALE GENOMIC DNA]</scope>
    <source>
        <strain evidence="1 2">NEB252</strain>
    </source>
</reference>
<organism evidence="1 2">
    <name type="scientific">Nocardia otitidiscaviarum</name>
    <dbReference type="NCBI Taxonomy" id="1823"/>
    <lineage>
        <taxon>Bacteria</taxon>
        <taxon>Bacillati</taxon>
        <taxon>Actinomycetota</taxon>
        <taxon>Actinomycetes</taxon>
        <taxon>Mycobacteriales</taxon>
        <taxon>Nocardiaceae</taxon>
        <taxon>Nocardia</taxon>
    </lineage>
</organism>
<dbReference type="EMBL" id="CP041695">
    <property type="protein sequence ID" value="QDP83618.1"/>
    <property type="molecule type" value="Genomic_DNA"/>
</dbReference>
<proteinExistence type="predicted"/>
<evidence type="ECO:0008006" key="3">
    <source>
        <dbReference type="Google" id="ProtNLM"/>
    </source>
</evidence>
<gene>
    <name evidence="1" type="ORF">FOH10_19820</name>
</gene>
<protein>
    <recommendedName>
        <fullName evidence="3">PepSY domain-containing protein</fullName>
    </recommendedName>
</protein>
<dbReference type="AlphaFoldDB" id="A0A516NXH9"/>
<accession>A0A516NXH9</accession>
<dbReference type="KEGG" id="nod:FOH10_19820"/>
<name>A0A516NXH9_9NOCA</name>
<evidence type="ECO:0000313" key="1">
    <source>
        <dbReference type="EMBL" id="QDP83618.1"/>
    </source>
</evidence>
<evidence type="ECO:0000313" key="2">
    <source>
        <dbReference type="Proteomes" id="UP000317039"/>
    </source>
</evidence>
<dbReference type="Proteomes" id="UP000317039">
    <property type="component" value="Chromosome"/>
</dbReference>
<sequence length="209" mass="22982">MGRNRSRWLLLAVLVAAFAALVGSIAWVGGRDGWRTTPGPMMGYTVGGGGPVRDLAAAEDSAQEFARRWGLDVGEVMQFDNGFYAELVDSDGNGATEVLIDPRTGATQLEWGPAMMWNTTYGMHHHGRSSSTCTVDADRARDIAGQWLRDNRSDETPAGPDAFPGYYTLHTLRGDTVTGMLSVHCYSGEVWYHDWHGQFVSMSEHQEPR</sequence>